<dbReference type="InterPro" id="IPR036812">
    <property type="entry name" value="NAD(P)_OxRdtase_dom_sf"/>
</dbReference>
<organism evidence="2 3">
    <name type="scientific">Tricholomella constricta</name>
    <dbReference type="NCBI Taxonomy" id="117010"/>
    <lineage>
        <taxon>Eukaryota</taxon>
        <taxon>Fungi</taxon>
        <taxon>Dikarya</taxon>
        <taxon>Basidiomycota</taxon>
        <taxon>Agaricomycotina</taxon>
        <taxon>Agaricomycetes</taxon>
        <taxon>Agaricomycetidae</taxon>
        <taxon>Agaricales</taxon>
        <taxon>Tricholomatineae</taxon>
        <taxon>Lyophyllaceae</taxon>
        <taxon>Tricholomella</taxon>
    </lineage>
</organism>
<dbReference type="Pfam" id="PF00248">
    <property type="entry name" value="Aldo_ket_red"/>
    <property type="match status" value="1"/>
</dbReference>
<dbReference type="OrthoDB" id="5357513at2759"/>
<dbReference type="InterPro" id="IPR023210">
    <property type="entry name" value="NADP_OxRdtase_dom"/>
</dbReference>
<dbReference type="SUPFAM" id="SSF51430">
    <property type="entry name" value="NAD(P)-linked oxidoreductase"/>
    <property type="match status" value="1"/>
</dbReference>
<dbReference type="AlphaFoldDB" id="A0A8H5MA61"/>
<dbReference type="PANTHER" id="PTHR43827:SF8">
    <property type="entry name" value="ALDO_KETO REDUCTASE FAMILY PROTEIN"/>
    <property type="match status" value="1"/>
</dbReference>
<comment type="caution">
    <text evidence="2">The sequence shown here is derived from an EMBL/GenBank/DDBJ whole genome shotgun (WGS) entry which is preliminary data.</text>
</comment>
<evidence type="ECO:0000313" key="2">
    <source>
        <dbReference type="EMBL" id="KAF5386151.1"/>
    </source>
</evidence>
<feature type="domain" description="NADP-dependent oxidoreductase" evidence="1">
    <location>
        <begin position="13"/>
        <end position="170"/>
    </location>
</feature>
<sequence>MHIVAKIIYGTAWKKEQTTTLVVNAVLQGFRAIDTACQPKHYREDLVGDALEILRKNHGIRREDIFLQTKYTPIKGQDTKLPLPYNPTDSISDQIQSSFQKSLANLKTTYIDSYLLHSPCKTLEQTLEAWRALIALQNEGKVRMIGISNAYDVSLLHALSRERKVQVVQNRWYEGNEWDPLVHSYCSANDAMYQSFWTLSGSPSLLTHPALLKVAAASACTPEQAVFKFAQQEGIIPLSGTTSTLHMQQDVAVNDIEFSADSTAHLDDIRQFLWG</sequence>
<dbReference type="InterPro" id="IPR020471">
    <property type="entry name" value="AKR"/>
</dbReference>
<protein>
    <recommendedName>
        <fullName evidence="1">NADP-dependent oxidoreductase domain-containing protein</fullName>
    </recommendedName>
</protein>
<name>A0A8H5MA61_9AGAR</name>
<gene>
    <name evidence="2" type="ORF">D9615_002598</name>
</gene>
<proteinExistence type="predicted"/>
<dbReference type="EMBL" id="JAACJP010000003">
    <property type="protein sequence ID" value="KAF5386151.1"/>
    <property type="molecule type" value="Genomic_DNA"/>
</dbReference>
<reference evidence="2 3" key="1">
    <citation type="journal article" date="2020" name="ISME J.">
        <title>Uncovering the hidden diversity of litter-decomposition mechanisms in mushroom-forming fungi.</title>
        <authorList>
            <person name="Floudas D."/>
            <person name="Bentzer J."/>
            <person name="Ahren D."/>
            <person name="Johansson T."/>
            <person name="Persson P."/>
            <person name="Tunlid A."/>
        </authorList>
    </citation>
    <scope>NUCLEOTIDE SEQUENCE [LARGE SCALE GENOMIC DNA]</scope>
    <source>
        <strain evidence="2 3">CBS 661.87</strain>
    </source>
</reference>
<evidence type="ECO:0000313" key="3">
    <source>
        <dbReference type="Proteomes" id="UP000565441"/>
    </source>
</evidence>
<dbReference type="Proteomes" id="UP000565441">
    <property type="component" value="Unassembled WGS sequence"/>
</dbReference>
<dbReference type="Gene3D" id="3.20.20.100">
    <property type="entry name" value="NADP-dependent oxidoreductase domain"/>
    <property type="match status" value="1"/>
</dbReference>
<dbReference type="PANTHER" id="PTHR43827">
    <property type="entry name" value="2,5-DIKETO-D-GLUCONIC ACID REDUCTASE"/>
    <property type="match status" value="1"/>
</dbReference>
<dbReference type="GO" id="GO:0016491">
    <property type="term" value="F:oxidoreductase activity"/>
    <property type="evidence" value="ECO:0007669"/>
    <property type="project" value="InterPro"/>
</dbReference>
<evidence type="ECO:0000259" key="1">
    <source>
        <dbReference type="Pfam" id="PF00248"/>
    </source>
</evidence>
<dbReference type="CDD" id="cd19071">
    <property type="entry name" value="AKR_AKR1-5-like"/>
    <property type="match status" value="1"/>
</dbReference>
<accession>A0A8H5MA61</accession>
<keyword evidence="3" id="KW-1185">Reference proteome</keyword>